<dbReference type="CDD" id="cd07067">
    <property type="entry name" value="HP_PGM_like"/>
    <property type="match status" value="1"/>
</dbReference>
<protein>
    <recommendedName>
        <fullName evidence="4">Phosphoglycerate mutase-like protein</fullName>
    </recommendedName>
</protein>
<dbReference type="EMBL" id="CP119934">
    <property type="protein sequence ID" value="WFD01747.1"/>
    <property type="molecule type" value="Genomic_DNA"/>
</dbReference>
<dbReference type="PANTHER" id="PTHR48100:SF54">
    <property type="entry name" value="PHOSPHATASE SPAC5H10.03-RELATED"/>
    <property type="match status" value="1"/>
</dbReference>
<dbReference type="Gene3D" id="3.40.50.1240">
    <property type="entry name" value="Phosphoglycerate mutase-like"/>
    <property type="match status" value="1"/>
</dbReference>
<dbReference type="PANTHER" id="PTHR48100">
    <property type="entry name" value="BROAD-SPECIFICITY PHOSPHATASE YOR283W-RELATED"/>
    <property type="match status" value="1"/>
</dbReference>
<proteinExistence type="predicted"/>
<reference evidence="2" key="1">
    <citation type="submission" date="2023-03" db="EMBL/GenBank/DDBJ databases">
        <title>Mating type loci evolution in Malassezia.</title>
        <authorList>
            <person name="Coelho M.A."/>
        </authorList>
    </citation>
    <scope>NUCLEOTIDE SEQUENCE</scope>
    <source>
        <strain evidence="2">CBS 7876</strain>
    </source>
</reference>
<accession>A0AAF0DYD2</accession>
<dbReference type="AlphaFoldDB" id="A0AAF0DYD2"/>
<name>A0AAF0DYD2_9BASI</name>
<dbReference type="InterPro" id="IPR029033">
    <property type="entry name" value="His_PPase_superfam"/>
</dbReference>
<dbReference type="SMART" id="SM00855">
    <property type="entry name" value="PGAM"/>
    <property type="match status" value="1"/>
</dbReference>
<dbReference type="InterPro" id="IPR050275">
    <property type="entry name" value="PGM_Phosphatase"/>
</dbReference>
<dbReference type="GO" id="GO:0016791">
    <property type="term" value="F:phosphatase activity"/>
    <property type="evidence" value="ECO:0007669"/>
    <property type="project" value="TreeGrafter"/>
</dbReference>
<feature type="region of interest" description="Disordered" evidence="1">
    <location>
        <begin position="231"/>
        <end position="261"/>
    </location>
</feature>
<keyword evidence="3" id="KW-1185">Reference proteome</keyword>
<dbReference type="InterPro" id="IPR013078">
    <property type="entry name" value="His_Pase_superF_clade-1"/>
</dbReference>
<dbReference type="SUPFAM" id="SSF53254">
    <property type="entry name" value="Phosphoglycerate mutase-like"/>
    <property type="match status" value="1"/>
</dbReference>
<evidence type="ECO:0000313" key="2">
    <source>
        <dbReference type="EMBL" id="WFD01747.1"/>
    </source>
</evidence>
<evidence type="ECO:0008006" key="4">
    <source>
        <dbReference type="Google" id="ProtNLM"/>
    </source>
</evidence>
<dbReference type="Pfam" id="PF00300">
    <property type="entry name" value="His_Phos_1"/>
    <property type="match status" value="1"/>
</dbReference>
<dbReference type="GO" id="GO:0005737">
    <property type="term" value="C:cytoplasm"/>
    <property type="evidence" value="ECO:0007669"/>
    <property type="project" value="TreeGrafter"/>
</dbReference>
<gene>
    <name evidence="2" type="ORF">MOBT1_000423</name>
</gene>
<organism evidence="2 3">
    <name type="scientific">Malassezia obtusa</name>
    <dbReference type="NCBI Taxonomy" id="76774"/>
    <lineage>
        <taxon>Eukaryota</taxon>
        <taxon>Fungi</taxon>
        <taxon>Dikarya</taxon>
        <taxon>Basidiomycota</taxon>
        <taxon>Ustilaginomycotina</taxon>
        <taxon>Malasseziomycetes</taxon>
        <taxon>Malasseziales</taxon>
        <taxon>Malasseziaceae</taxon>
        <taxon>Malassezia</taxon>
    </lineage>
</organism>
<evidence type="ECO:0000313" key="3">
    <source>
        <dbReference type="Proteomes" id="UP001214603"/>
    </source>
</evidence>
<sequence length="302" mass="33323">MAPTSRIYLTRHAQAEHVRVRLTQNVEDDYSIHDAPLTELGKRQASRLPALTPELQETVEVILSSPLRRTLQTVSLGYSDALKRLGGPGQVVCLPELQECNDVPCDTGSDRAVLERLPEFASFNLSKLTPEWNSKQGFFAADDASLDARAKWIRQHLRERPEEHIVLVAHGDILRRVIKEEYPWTNAEVRLFQFVPDQVGHDECPLFHVKDIAAGGQTDAELEADAGQDVYPVNSAPTLPTAAGKGKSRAGDASGAHPALASMEERVKQIQASVESQANELEDLDRRLAEAEAKKAALEKQA</sequence>
<dbReference type="Proteomes" id="UP001214603">
    <property type="component" value="Chromosome 1"/>
</dbReference>
<evidence type="ECO:0000256" key="1">
    <source>
        <dbReference type="SAM" id="MobiDB-lite"/>
    </source>
</evidence>